<dbReference type="Proteomes" id="UP000770717">
    <property type="component" value="Unassembled WGS sequence"/>
</dbReference>
<dbReference type="FunFam" id="2.20.25.20:FF:000007">
    <property type="entry name" value="RBR-type E3 ubiquitin transferase"/>
    <property type="match status" value="1"/>
</dbReference>
<dbReference type="InterPro" id="IPR006575">
    <property type="entry name" value="RWD_dom"/>
</dbReference>
<dbReference type="PROSITE" id="PS51873">
    <property type="entry name" value="TRIAD"/>
    <property type="match status" value="1"/>
</dbReference>
<gene>
    <name evidence="12" type="ORF">GDO78_017963</name>
</gene>
<comment type="caution">
    <text evidence="12">The sequence shown here is derived from an EMBL/GenBank/DDBJ whole genome shotgun (WGS) entry which is preliminary data.</text>
</comment>
<dbReference type="InterPro" id="IPR031127">
    <property type="entry name" value="E3_UB_ligase_RBR"/>
</dbReference>
<dbReference type="Pfam" id="PF05773">
    <property type="entry name" value="RWD"/>
    <property type="match status" value="1"/>
</dbReference>
<sequence>MSREDQEDELLALTSIYAEDEFKRTDAAAGGEFQLCLELPSDFVISIKSNSATNSSADNFENTVSFLPPIVLNFELPPGYPSTTPPNFTLSCKWLTPTQVKDLVGEQLFSRFDRLLLQSSLDLMADIVYCPRLTCQMPVMQEPGGTMGICSVCQYAFCILCKMTFHGISPCKEPEEKPVELNEGDESDDEDWKRVMEKAFDKKKNIEWIKENAKPCPSCKVPIQKDEGCNKMTCSRCKQYFCWVCLKILPTANPYRHFEDPLECLKELKPPEEEEY</sequence>
<dbReference type="Gene3D" id="1.20.120.1750">
    <property type="match status" value="1"/>
</dbReference>
<dbReference type="Gene3D" id="3.10.110.10">
    <property type="entry name" value="Ubiquitin Conjugating Enzyme"/>
    <property type="match status" value="1"/>
</dbReference>
<dbReference type="Pfam" id="PF22191">
    <property type="entry name" value="IBR_1"/>
    <property type="match status" value="1"/>
</dbReference>
<evidence type="ECO:0000256" key="9">
    <source>
        <dbReference type="ARBA" id="ARBA00022833"/>
    </source>
</evidence>
<dbReference type="AlphaFoldDB" id="A0A8J6BD20"/>
<feature type="domain" description="RING-type" evidence="11">
    <location>
        <begin position="29"/>
        <end position="268"/>
    </location>
</feature>
<protein>
    <recommendedName>
        <fullName evidence="3">RBR-type E3 ubiquitin transferase</fullName>
        <ecNumber evidence="3">2.3.2.31</ecNumber>
    </recommendedName>
</protein>
<keyword evidence="7" id="KW-0863">Zinc-finger</keyword>
<dbReference type="OrthoDB" id="1431934at2759"/>
<keyword evidence="13" id="KW-1185">Reference proteome</keyword>
<evidence type="ECO:0000256" key="4">
    <source>
        <dbReference type="ARBA" id="ARBA00022679"/>
    </source>
</evidence>
<evidence type="ECO:0000256" key="5">
    <source>
        <dbReference type="ARBA" id="ARBA00022723"/>
    </source>
</evidence>
<dbReference type="InterPro" id="IPR047548">
    <property type="entry name" value="Rcat_RBR_RNF14"/>
</dbReference>
<accession>A0A8J6BD20</accession>
<evidence type="ECO:0000313" key="13">
    <source>
        <dbReference type="Proteomes" id="UP000770717"/>
    </source>
</evidence>
<dbReference type="SUPFAM" id="SSF57850">
    <property type="entry name" value="RING/U-box"/>
    <property type="match status" value="2"/>
</dbReference>
<dbReference type="EMBL" id="WNTK01002829">
    <property type="protein sequence ID" value="KAG9465652.1"/>
    <property type="molecule type" value="Genomic_DNA"/>
</dbReference>
<evidence type="ECO:0000256" key="6">
    <source>
        <dbReference type="ARBA" id="ARBA00022737"/>
    </source>
</evidence>
<evidence type="ECO:0000256" key="1">
    <source>
        <dbReference type="ARBA" id="ARBA00001798"/>
    </source>
</evidence>
<comment type="catalytic activity">
    <reaction evidence="1">
        <text>[E2 ubiquitin-conjugating enzyme]-S-ubiquitinyl-L-cysteine + [acceptor protein]-L-lysine = [E2 ubiquitin-conjugating enzyme]-L-cysteine + [acceptor protein]-N(6)-ubiquitinyl-L-lysine.</text>
        <dbReference type="EC" id="2.3.2.31"/>
    </reaction>
</comment>
<name>A0A8J6BD20_ELECQ</name>
<evidence type="ECO:0000256" key="8">
    <source>
        <dbReference type="ARBA" id="ARBA00022786"/>
    </source>
</evidence>
<dbReference type="SMART" id="SM00647">
    <property type="entry name" value="IBR"/>
    <property type="match status" value="2"/>
</dbReference>
<evidence type="ECO:0000256" key="2">
    <source>
        <dbReference type="ARBA" id="ARBA00004906"/>
    </source>
</evidence>
<keyword evidence="5" id="KW-0479">Metal-binding</keyword>
<reference evidence="12" key="1">
    <citation type="thesis" date="2020" institute="ProQuest LLC" country="789 East Eisenhower Parkway, Ann Arbor, MI, USA">
        <title>Comparative Genomics and Chromosome Evolution.</title>
        <authorList>
            <person name="Mudd A.B."/>
        </authorList>
    </citation>
    <scope>NUCLEOTIDE SEQUENCE</scope>
    <source>
        <strain evidence="12">HN-11 Male</strain>
        <tissue evidence="12">Kidney and liver</tissue>
    </source>
</reference>
<feature type="domain" description="RWD" evidence="10">
    <location>
        <begin position="8"/>
        <end position="143"/>
    </location>
</feature>
<dbReference type="InterPro" id="IPR002867">
    <property type="entry name" value="IBR_dom"/>
</dbReference>
<dbReference type="CDD" id="cd23820">
    <property type="entry name" value="RWD_RNF14"/>
    <property type="match status" value="1"/>
</dbReference>
<keyword evidence="9" id="KW-0862">Zinc</keyword>
<dbReference type="CDD" id="cd20341">
    <property type="entry name" value="BRcat_RBR_RNF14"/>
    <property type="match status" value="1"/>
</dbReference>
<dbReference type="EMBL" id="WNTK01002829">
    <property type="protein sequence ID" value="KAG9465651.1"/>
    <property type="molecule type" value="Genomic_DNA"/>
</dbReference>
<keyword evidence="4" id="KW-0808">Transferase</keyword>
<keyword evidence="8" id="KW-0833">Ubl conjugation pathway</keyword>
<dbReference type="PANTHER" id="PTHR11685">
    <property type="entry name" value="RBR FAMILY RING FINGER AND IBR DOMAIN-CONTAINING"/>
    <property type="match status" value="1"/>
</dbReference>
<dbReference type="SMART" id="SM00591">
    <property type="entry name" value="RWD"/>
    <property type="match status" value="1"/>
</dbReference>
<dbReference type="GO" id="GO:0016567">
    <property type="term" value="P:protein ubiquitination"/>
    <property type="evidence" value="ECO:0007669"/>
    <property type="project" value="InterPro"/>
</dbReference>
<evidence type="ECO:0000256" key="3">
    <source>
        <dbReference type="ARBA" id="ARBA00012251"/>
    </source>
</evidence>
<dbReference type="InterPro" id="IPR044066">
    <property type="entry name" value="TRIAD_supradom"/>
</dbReference>
<dbReference type="CDD" id="cd20354">
    <property type="entry name" value="Rcat_RBR_RNF14"/>
    <property type="match status" value="1"/>
</dbReference>
<dbReference type="GO" id="GO:0008270">
    <property type="term" value="F:zinc ion binding"/>
    <property type="evidence" value="ECO:0007669"/>
    <property type="project" value="UniProtKB-KW"/>
</dbReference>
<keyword evidence="6" id="KW-0677">Repeat</keyword>
<evidence type="ECO:0000259" key="11">
    <source>
        <dbReference type="PROSITE" id="PS51873"/>
    </source>
</evidence>
<dbReference type="Gene3D" id="2.20.25.20">
    <property type="match status" value="1"/>
</dbReference>
<organism evidence="12 13">
    <name type="scientific">Eleutherodactylus coqui</name>
    <name type="common">Puerto Rican coqui</name>
    <dbReference type="NCBI Taxonomy" id="57060"/>
    <lineage>
        <taxon>Eukaryota</taxon>
        <taxon>Metazoa</taxon>
        <taxon>Chordata</taxon>
        <taxon>Craniata</taxon>
        <taxon>Vertebrata</taxon>
        <taxon>Euteleostomi</taxon>
        <taxon>Amphibia</taxon>
        <taxon>Batrachia</taxon>
        <taxon>Anura</taxon>
        <taxon>Neobatrachia</taxon>
        <taxon>Hyloidea</taxon>
        <taxon>Eleutherodactylidae</taxon>
        <taxon>Eleutherodactylinae</taxon>
        <taxon>Eleutherodactylus</taxon>
        <taxon>Eleutherodactylus</taxon>
    </lineage>
</organism>
<dbReference type="SUPFAM" id="SSF54495">
    <property type="entry name" value="UBC-like"/>
    <property type="match status" value="1"/>
</dbReference>
<dbReference type="EC" id="2.3.2.31" evidence="3"/>
<comment type="pathway">
    <text evidence="2">Protein modification; protein ubiquitination.</text>
</comment>
<evidence type="ECO:0000259" key="10">
    <source>
        <dbReference type="PROSITE" id="PS50908"/>
    </source>
</evidence>
<evidence type="ECO:0000256" key="7">
    <source>
        <dbReference type="ARBA" id="ARBA00022771"/>
    </source>
</evidence>
<dbReference type="InterPro" id="IPR016135">
    <property type="entry name" value="UBQ-conjugating_enzyme/RWD"/>
</dbReference>
<dbReference type="PROSITE" id="PS50908">
    <property type="entry name" value="RWD"/>
    <property type="match status" value="1"/>
</dbReference>
<dbReference type="Pfam" id="PF01485">
    <property type="entry name" value="IBR"/>
    <property type="match status" value="1"/>
</dbReference>
<evidence type="ECO:0000313" key="12">
    <source>
        <dbReference type="EMBL" id="KAG9465651.1"/>
    </source>
</evidence>
<dbReference type="GO" id="GO:0061630">
    <property type="term" value="F:ubiquitin protein ligase activity"/>
    <property type="evidence" value="ECO:0007669"/>
    <property type="project" value="UniProtKB-EC"/>
</dbReference>
<proteinExistence type="predicted"/>